<reference evidence="12" key="1">
    <citation type="submission" date="2016-10" db="EMBL/GenBank/DDBJ databases">
        <authorList>
            <person name="Varghese N."/>
            <person name="Submissions S."/>
        </authorList>
    </citation>
    <scope>NUCLEOTIDE SEQUENCE [LARGE SCALE GENOMIC DNA]</scope>
    <source>
        <strain evidence="12">CGMCC 1.6763</strain>
    </source>
</reference>
<comment type="activity regulation">
    <text evidence="10">Na(+) is not transported, but it plays an essential structural role and its presence is essential for fluoride channel function.</text>
</comment>
<evidence type="ECO:0000256" key="5">
    <source>
        <dbReference type="ARBA" id="ARBA00023136"/>
    </source>
</evidence>
<keyword evidence="4 10" id="KW-1133">Transmembrane helix</keyword>
<keyword evidence="12" id="KW-1185">Reference proteome</keyword>
<keyword evidence="10" id="KW-0813">Transport</keyword>
<keyword evidence="10" id="KW-0406">Ion transport</keyword>
<evidence type="ECO:0000256" key="10">
    <source>
        <dbReference type="HAMAP-Rule" id="MF_00454"/>
    </source>
</evidence>
<keyword evidence="10" id="KW-0915">Sodium</keyword>
<dbReference type="EMBL" id="FNZF01000002">
    <property type="protein sequence ID" value="SEJ34277.1"/>
    <property type="molecule type" value="Genomic_DNA"/>
</dbReference>
<comment type="subcellular location">
    <subcellularLocation>
        <location evidence="1 10">Cell membrane</location>
        <topology evidence="1 10">Multi-pass membrane protein</topology>
    </subcellularLocation>
</comment>
<dbReference type="HAMAP" id="MF_00454">
    <property type="entry name" value="FluC"/>
    <property type="match status" value="1"/>
</dbReference>
<dbReference type="PANTHER" id="PTHR28259">
    <property type="entry name" value="FLUORIDE EXPORT PROTEIN 1-RELATED"/>
    <property type="match status" value="1"/>
</dbReference>
<feature type="transmembrane region" description="Helical" evidence="10">
    <location>
        <begin position="6"/>
        <end position="23"/>
    </location>
</feature>
<evidence type="ECO:0000256" key="8">
    <source>
        <dbReference type="ARBA" id="ARBA00035585"/>
    </source>
</evidence>
<dbReference type="RefSeq" id="WP_092052043.1">
    <property type="nucleotide sequence ID" value="NZ_FNZF01000002.1"/>
</dbReference>
<feature type="binding site" evidence="10">
    <location>
        <position position="73"/>
    </location>
    <ligand>
        <name>Na(+)</name>
        <dbReference type="ChEBI" id="CHEBI:29101"/>
        <note>structural</note>
    </ligand>
</feature>
<keyword evidence="10" id="KW-0479">Metal-binding</keyword>
<dbReference type="STRING" id="426757.SAMN04488127_1681"/>
<dbReference type="InterPro" id="IPR003691">
    <property type="entry name" value="FluC"/>
</dbReference>
<comment type="similarity">
    <text evidence="7 10">Belongs to the fluoride channel Fluc/FEX (TC 1.A.43) family.</text>
</comment>
<sequence length="118" mass="12525">MTALGWLCVAAGGMLGAVIRYWITSKLNRKGGFPAGTFAVNMTGAFLAGIFSGLAAGSPAHAFIVYGILGALTTFSTWNSEILILWRDGRRAAAVFYALSTLVLGIVFYMVSFIYVSS</sequence>
<feature type="transmembrane region" description="Helical" evidence="10">
    <location>
        <begin position="93"/>
        <end position="116"/>
    </location>
</feature>
<organism evidence="11 12">
    <name type="scientific">Bhargavaea ginsengi</name>
    <dbReference type="NCBI Taxonomy" id="426757"/>
    <lineage>
        <taxon>Bacteria</taxon>
        <taxon>Bacillati</taxon>
        <taxon>Bacillota</taxon>
        <taxon>Bacilli</taxon>
        <taxon>Bacillales</taxon>
        <taxon>Caryophanaceae</taxon>
        <taxon>Bhargavaea</taxon>
    </lineage>
</organism>
<evidence type="ECO:0000256" key="3">
    <source>
        <dbReference type="ARBA" id="ARBA00022692"/>
    </source>
</evidence>
<evidence type="ECO:0000313" key="11">
    <source>
        <dbReference type="EMBL" id="SEJ34277.1"/>
    </source>
</evidence>
<evidence type="ECO:0000256" key="6">
    <source>
        <dbReference type="ARBA" id="ARBA00023303"/>
    </source>
</evidence>
<evidence type="ECO:0000256" key="7">
    <source>
        <dbReference type="ARBA" id="ARBA00035120"/>
    </source>
</evidence>
<protein>
    <recommendedName>
        <fullName evidence="10">Fluoride-specific ion channel FluC</fullName>
    </recommendedName>
</protein>
<name>A0A1H6Y5G8_9BACL</name>
<keyword evidence="2 10" id="KW-1003">Cell membrane</keyword>
<feature type="binding site" evidence="10">
    <location>
        <position position="70"/>
    </location>
    <ligand>
        <name>Na(+)</name>
        <dbReference type="ChEBI" id="CHEBI:29101"/>
        <note>structural</note>
    </ligand>
</feature>
<keyword evidence="6 10" id="KW-0407">Ion channel</keyword>
<dbReference type="GO" id="GO:0140114">
    <property type="term" value="P:cellular detoxification of fluoride"/>
    <property type="evidence" value="ECO:0007669"/>
    <property type="project" value="UniProtKB-UniRule"/>
</dbReference>
<feature type="transmembrane region" description="Helical" evidence="10">
    <location>
        <begin position="63"/>
        <end position="86"/>
    </location>
</feature>
<dbReference type="GO" id="GO:0005886">
    <property type="term" value="C:plasma membrane"/>
    <property type="evidence" value="ECO:0007669"/>
    <property type="project" value="UniProtKB-SubCell"/>
</dbReference>
<dbReference type="GO" id="GO:0062054">
    <property type="term" value="F:fluoride channel activity"/>
    <property type="evidence" value="ECO:0007669"/>
    <property type="project" value="UniProtKB-UniRule"/>
</dbReference>
<dbReference type="GO" id="GO:0046872">
    <property type="term" value="F:metal ion binding"/>
    <property type="evidence" value="ECO:0007669"/>
    <property type="project" value="UniProtKB-KW"/>
</dbReference>
<accession>A0A1H6Y5G8</accession>
<gene>
    <name evidence="10" type="primary">fluC</name>
    <name evidence="10" type="synonym">crcB</name>
    <name evidence="11" type="ORF">SAMN04488127_1681</name>
</gene>
<dbReference type="PANTHER" id="PTHR28259:SF1">
    <property type="entry name" value="FLUORIDE EXPORT PROTEIN 1-RELATED"/>
    <property type="match status" value="1"/>
</dbReference>
<evidence type="ECO:0000256" key="9">
    <source>
        <dbReference type="ARBA" id="ARBA00049940"/>
    </source>
</evidence>
<evidence type="ECO:0000313" key="12">
    <source>
        <dbReference type="Proteomes" id="UP000199200"/>
    </source>
</evidence>
<evidence type="ECO:0000256" key="4">
    <source>
        <dbReference type="ARBA" id="ARBA00022989"/>
    </source>
</evidence>
<dbReference type="OrthoDB" id="9815830at2"/>
<comment type="catalytic activity">
    <reaction evidence="8">
        <text>fluoride(in) = fluoride(out)</text>
        <dbReference type="Rhea" id="RHEA:76159"/>
        <dbReference type="ChEBI" id="CHEBI:17051"/>
    </reaction>
    <physiologicalReaction direction="left-to-right" evidence="8">
        <dbReference type="Rhea" id="RHEA:76160"/>
    </physiologicalReaction>
</comment>
<feature type="transmembrane region" description="Helical" evidence="10">
    <location>
        <begin position="35"/>
        <end position="57"/>
    </location>
</feature>
<dbReference type="Proteomes" id="UP000199200">
    <property type="component" value="Unassembled WGS sequence"/>
</dbReference>
<dbReference type="AlphaFoldDB" id="A0A1H6Y5G8"/>
<evidence type="ECO:0000256" key="2">
    <source>
        <dbReference type="ARBA" id="ARBA00022475"/>
    </source>
</evidence>
<evidence type="ECO:0000256" key="1">
    <source>
        <dbReference type="ARBA" id="ARBA00004651"/>
    </source>
</evidence>
<keyword evidence="3 10" id="KW-0812">Transmembrane</keyword>
<proteinExistence type="inferred from homology"/>
<keyword evidence="5 10" id="KW-0472">Membrane</keyword>
<comment type="function">
    <text evidence="9 10">Fluoride-specific ion channel. Important for reducing fluoride concentration in the cell, thus reducing its toxicity.</text>
</comment>
<dbReference type="Pfam" id="PF02537">
    <property type="entry name" value="CRCB"/>
    <property type="match status" value="1"/>
</dbReference>